<dbReference type="EC" id="6.3.2.17" evidence="3"/>
<protein>
    <recommendedName>
        <fullName evidence="3">tetrahydrofolate synthase</fullName>
        <ecNumber evidence="3">6.3.2.17</ecNumber>
    </recommendedName>
    <alternativeName>
        <fullName evidence="9">Tetrahydrofolylpolyglutamate synthase</fullName>
    </alternativeName>
</protein>
<evidence type="ECO:0000256" key="8">
    <source>
        <dbReference type="ARBA" id="ARBA00022842"/>
    </source>
</evidence>
<dbReference type="GO" id="GO:0005524">
    <property type="term" value="F:ATP binding"/>
    <property type="evidence" value="ECO:0007669"/>
    <property type="project" value="UniProtKB-KW"/>
</dbReference>
<comment type="catalytic activity">
    <reaction evidence="10">
        <text>(6S)-5,6,7,8-tetrahydrofolyl-(gamma-L-Glu)(n) + L-glutamate + ATP = (6S)-5,6,7,8-tetrahydrofolyl-(gamma-L-Glu)(n+1) + ADP + phosphate + H(+)</text>
        <dbReference type="Rhea" id="RHEA:10580"/>
        <dbReference type="Rhea" id="RHEA-COMP:14738"/>
        <dbReference type="Rhea" id="RHEA-COMP:14740"/>
        <dbReference type="ChEBI" id="CHEBI:15378"/>
        <dbReference type="ChEBI" id="CHEBI:29985"/>
        <dbReference type="ChEBI" id="CHEBI:30616"/>
        <dbReference type="ChEBI" id="CHEBI:43474"/>
        <dbReference type="ChEBI" id="CHEBI:141005"/>
        <dbReference type="ChEBI" id="CHEBI:456216"/>
        <dbReference type="EC" id="6.3.2.17"/>
    </reaction>
</comment>
<dbReference type="Pfam" id="PF08245">
    <property type="entry name" value="Mur_ligase_M"/>
    <property type="match status" value="1"/>
</dbReference>
<comment type="similarity">
    <text evidence="2 11">Belongs to the folylpolyglutamate synthase family.</text>
</comment>
<dbReference type="NCBIfam" id="TIGR01499">
    <property type="entry name" value="folC"/>
    <property type="match status" value="1"/>
</dbReference>
<evidence type="ECO:0000256" key="1">
    <source>
        <dbReference type="ARBA" id="ARBA00001946"/>
    </source>
</evidence>
<dbReference type="GO" id="GO:0005737">
    <property type="term" value="C:cytoplasm"/>
    <property type="evidence" value="ECO:0007669"/>
    <property type="project" value="TreeGrafter"/>
</dbReference>
<dbReference type="InterPro" id="IPR004101">
    <property type="entry name" value="Mur_ligase_C"/>
</dbReference>
<dbReference type="GO" id="GO:0004326">
    <property type="term" value="F:tetrahydrofolylpolyglutamate synthase activity"/>
    <property type="evidence" value="ECO:0007669"/>
    <property type="project" value="UniProtKB-EC"/>
</dbReference>
<dbReference type="Proteomes" id="UP000542889">
    <property type="component" value="Unassembled WGS sequence"/>
</dbReference>
<evidence type="ECO:0000256" key="7">
    <source>
        <dbReference type="ARBA" id="ARBA00022840"/>
    </source>
</evidence>
<comment type="cofactor">
    <cofactor evidence="1">
        <name>Mg(2+)</name>
        <dbReference type="ChEBI" id="CHEBI:18420"/>
    </cofactor>
</comment>
<dbReference type="InterPro" id="IPR001645">
    <property type="entry name" value="Folylpolyglutamate_synth"/>
</dbReference>
<keyword evidence="4 11" id="KW-0436">Ligase</keyword>
<evidence type="ECO:0000313" key="14">
    <source>
        <dbReference type="EMBL" id="NVO87249.1"/>
    </source>
</evidence>
<dbReference type="RefSeq" id="WP_176817524.1">
    <property type="nucleotide sequence ID" value="NZ_JABXWP010000002.1"/>
</dbReference>
<dbReference type="AlphaFoldDB" id="A0A7Y7UHP9"/>
<feature type="domain" description="Mur ligase C-terminal" evidence="12">
    <location>
        <begin position="300"/>
        <end position="412"/>
    </location>
</feature>
<proteinExistence type="inferred from homology"/>
<dbReference type="InterPro" id="IPR036615">
    <property type="entry name" value="Mur_ligase_C_dom_sf"/>
</dbReference>
<dbReference type="Gene3D" id="3.40.1190.10">
    <property type="entry name" value="Mur-like, catalytic domain"/>
    <property type="match status" value="1"/>
</dbReference>
<dbReference type="EMBL" id="JABXWP010000002">
    <property type="protein sequence ID" value="NVO87249.1"/>
    <property type="molecule type" value="Genomic_DNA"/>
</dbReference>
<comment type="caution">
    <text evidence="14">The sequence shown here is derived from an EMBL/GenBank/DDBJ whole genome shotgun (WGS) entry which is preliminary data.</text>
</comment>
<keyword evidence="5" id="KW-0479">Metal-binding</keyword>
<evidence type="ECO:0000259" key="12">
    <source>
        <dbReference type="Pfam" id="PF02875"/>
    </source>
</evidence>
<keyword evidence="7 11" id="KW-0067">ATP-binding</keyword>
<evidence type="ECO:0000256" key="4">
    <source>
        <dbReference type="ARBA" id="ARBA00022598"/>
    </source>
</evidence>
<dbReference type="PANTHER" id="PTHR11136:SF0">
    <property type="entry name" value="DIHYDROFOLATE SYNTHETASE-RELATED"/>
    <property type="match status" value="1"/>
</dbReference>
<keyword evidence="6 11" id="KW-0547">Nucleotide-binding</keyword>
<organism evidence="14 15">
    <name type="scientific">Lacticaseibacillus rhamnosus</name>
    <name type="common">Lactobacillus rhamnosus</name>
    <dbReference type="NCBI Taxonomy" id="47715"/>
    <lineage>
        <taxon>Bacteria</taxon>
        <taxon>Bacillati</taxon>
        <taxon>Bacillota</taxon>
        <taxon>Bacilli</taxon>
        <taxon>Lactobacillales</taxon>
        <taxon>Lactobacillaceae</taxon>
        <taxon>Lacticaseibacillus</taxon>
    </lineage>
</organism>
<dbReference type="PIRSF" id="PIRSF001563">
    <property type="entry name" value="Folylpolyglu_synth"/>
    <property type="match status" value="1"/>
</dbReference>
<dbReference type="PROSITE" id="PS01011">
    <property type="entry name" value="FOLYLPOLYGLU_SYNT_1"/>
    <property type="match status" value="1"/>
</dbReference>
<dbReference type="Pfam" id="PF02875">
    <property type="entry name" value="Mur_ligase_C"/>
    <property type="match status" value="1"/>
</dbReference>
<dbReference type="InterPro" id="IPR036565">
    <property type="entry name" value="Mur-like_cat_sf"/>
</dbReference>
<reference evidence="14 15" key="1">
    <citation type="submission" date="2020-06" db="EMBL/GenBank/DDBJ databases">
        <title>Lactobacillus rhamnosus QC,genome.</title>
        <authorList>
            <person name="Yi H."/>
            <person name="Jin M."/>
        </authorList>
    </citation>
    <scope>NUCLEOTIDE SEQUENCE [LARGE SCALE GENOMIC DNA]</scope>
    <source>
        <strain evidence="14 15">QC</strain>
    </source>
</reference>
<gene>
    <name evidence="14" type="ORF">HWN39_01895</name>
</gene>
<evidence type="ECO:0000259" key="13">
    <source>
        <dbReference type="Pfam" id="PF08245"/>
    </source>
</evidence>
<keyword evidence="8" id="KW-0460">Magnesium</keyword>
<evidence type="ECO:0000256" key="10">
    <source>
        <dbReference type="ARBA" id="ARBA00047493"/>
    </source>
</evidence>
<evidence type="ECO:0000256" key="11">
    <source>
        <dbReference type="PIRNR" id="PIRNR001563"/>
    </source>
</evidence>
<evidence type="ECO:0000313" key="15">
    <source>
        <dbReference type="Proteomes" id="UP000542889"/>
    </source>
</evidence>
<dbReference type="SUPFAM" id="SSF53244">
    <property type="entry name" value="MurD-like peptide ligases, peptide-binding domain"/>
    <property type="match status" value="1"/>
</dbReference>
<sequence>MNYTESVAYIHSFPRLAKTGDHRRILTLLHALGNPQQQGRYIHVTGTNGKGSAANAIAHVLEASGLTVGLYTSPFIMRFNERIMIDHEPIPDAALVKAVAFVRAALERLQQQQADFNVTEFEFITALAYWYFRQRQVDVAVIEVGIGGDTDSTNVITPVVSVLTEVALDHQKLLGHTITAIATHKAGIIKPGVPVVTGNLVPDAAAVVAAKVATTGSQWLRFDRDFSVPKAKLHGWGQRFTYEDQDGRISDLEVPLVGDYQQRNMAIAIQTAKVYAKQTEWPLTPQNIRQGLAASHWPARLEKISDTPLIVIDGAHNPDGINGLITALKQLFSQPITVIAGILADKDYAAMADKLTAAFSTVYLVPVPGTPRALPEAGYEALHEGRLKDSWQEALAASFNDVPDQPIVITGSLYLASAVRQTLLGGKS</sequence>
<name>A0A7Y7UHP9_LACRH</name>
<dbReference type="PANTHER" id="PTHR11136">
    <property type="entry name" value="FOLYLPOLYGLUTAMATE SYNTHASE-RELATED"/>
    <property type="match status" value="1"/>
</dbReference>
<evidence type="ECO:0000256" key="9">
    <source>
        <dbReference type="ARBA" id="ARBA00030592"/>
    </source>
</evidence>
<accession>A0A7Y7UHP9</accession>
<dbReference type="SUPFAM" id="SSF53623">
    <property type="entry name" value="MurD-like peptide ligases, catalytic domain"/>
    <property type="match status" value="1"/>
</dbReference>
<dbReference type="PROSITE" id="PS01012">
    <property type="entry name" value="FOLYLPOLYGLU_SYNT_2"/>
    <property type="match status" value="1"/>
</dbReference>
<evidence type="ECO:0000256" key="3">
    <source>
        <dbReference type="ARBA" id="ARBA00013025"/>
    </source>
</evidence>
<evidence type="ECO:0000256" key="5">
    <source>
        <dbReference type="ARBA" id="ARBA00022723"/>
    </source>
</evidence>
<dbReference type="GO" id="GO:0046872">
    <property type="term" value="F:metal ion binding"/>
    <property type="evidence" value="ECO:0007669"/>
    <property type="project" value="UniProtKB-KW"/>
</dbReference>
<dbReference type="FunFam" id="3.40.1190.10:FF:000011">
    <property type="entry name" value="Folylpolyglutamate synthase/dihydrofolate synthase"/>
    <property type="match status" value="1"/>
</dbReference>
<evidence type="ECO:0000256" key="2">
    <source>
        <dbReference type="ARBA" id="ARBA00008276"/>
    </source>
</evidence>
<dbReference type="InterPro" id="IPR018109">
    <property type="entry name" value="Folylpolyglutamate_synth_CS"/>
</dbReference>
<dbReference type="InterPro" id="IPR013221">
    <property type="entry name" value="Mur_ligase_cen"/>
</dbReference>
<dbReference type="Gene3D" id="3.90.190.20">
    <property type="entry name" value="Mur ligase, C-terminal domain"/>
    <property type="match status" value="1"/>
</dbReference>
<dbReference type="GO" id="GO:0008841">
    <property type="term" value="F:dihydrofolate synthase activity"/>
    <property type="evidence" value="ECO:0007669"/>
    <property type="project" value="TreeGrafter"/>
</dbReference>
<feature type="domain" description="Mur ligase central" evidence="13">
    <location>
        <begin position="44"/>
        <end position="271"/>
    </location>
</feature>
<evidence type="ECO:0000256" key="6">
    <source>
        <dbReference type="ARBA" id="ARBA00022741"/>
    </source>
</evidence>